<evidence type="ECO:0000256" key="2">
    <source>
        <dbReference type="ARBA" id="ARBA00022676"/>
    </source>
</evidence>
<reference evidence="10 11" key="2">
    <citation type="journal article" date="2011" name="Stand. Genomic Sci.">
        <title>Complete genome sequence of Isosphaera pallida type strain (IS1B).</title>
        <authorList>
            <consortium name="US DOE Joint Genome Institute (JGI-PGF)"/>
            <person name="Goker M."/>
            <person name="Cleland D."/>
            <person name="Saunders E."/>
            <person name="Lapidus A."/>
            <person name="Nolan M."/>
            <person name="Lucas S."/>
            <person name="Hammon N."/>
            <person name="Deshpande S."/>
            <person name="Cheng J.F."/>
            <person name="Tapia R."/>
            <person name="Han C."/>
            <person name="Goodwin L."/>
            <person name="Pitluck S."/>
            <person name="Liolios K."/>
            <person name="Pagani I."/>
            <person name="Ivanova N."/>
            <person name="Mavromatis K."/>
            <person name="Pati A."/>
            <person name="Chen A."/>
            <person name="Palaniappan K."/>
            <person name="Land M."/>
            <person name="Hauser L."/>
            <person name="Chang Y.J."/>
            <person name="Jeffries C.D."/>
            <person name="Detter J.C."/>
            <person name="Beck B."/>
            <person name="Woyke T."/>
            <person name="Bristow J."/>
            <person name="Eisen J.A."/>
            <person name="Markowitz V."/>
            <person name="Hugenholtz P."/>
            <person name="Kyrpides N.C."/>
            <person name="Klenk H.P."/>
        </authorList>
    </citation>
    <scope>NUCLEOTIDE SEQUENCE [LARGE SCALE GENOMIC DNA]</scope>
    <source>
        <strain evidence="11">ATCC 43644 / DSM 9630 / IS1B</strain>
    </source>
</reference>
<evidence type="ECO:0000256" key="8">
    <source>
        <dbReference type="SAM" id="Phobius"/>
    </source>
</evidence>
<dbReference type="Gene3D" id="3.90.550.10">
    <property type="entry name" value="Spore Coat Polysaccharide Biosynthesis Protein SpsA, Chain A"/>
    <property type="match status" value="1"/>
</dbReference>
<keyword evidence="4 8" id="KW-0812">Transmembrane</keyword>
<evidence type="ECO:0000256" key="6">
    <source>
        <dbReference type="ARBA" id="ARBA00023136"/>
    </source>
</evidence>
<dbReference type="PANTHER" id="PTHR48090">
    <property type="entry name" value="UNDECAPRENYL-PHOSPHATE 4-DEOXY-4-FORMAMIDO-L-ARABINOSE TRANSFERASE-RELATED"/>
    <property type="match status" value="1"/>
</dbReference>
<organism evidence="10 11">
    <name type="scientific">Isosphaera pallida (strain ATCC 43644 / DSM 9630 / IS1B)</name>
    <dbReference type="NCBI Taxonomy" id="575540"/>
    <lineage>
        <taxon>Bacteria</taxon>
        <taxon>Pseudomonadati</taxon>
        <taxon>Planctomycetota</taxon>
        <taxon>Planctomycetia</taxon>
        <taxon>Isosphaerales</taxon>
        <taxon>Isosphaeraceae</taxon>
        <taxon>Isosphaera</taxon>
    </lineage>
</organism>
<dbReference type="Proteomes" id="UP000008631">
    <property type="component" value="Chromosome"/>
</dbReference>
<dbReference type="InterPro" id="IPR050256">
    <property type="entry name" value="Glycosyltransferase_2"/>
</dbReference>
<dbReference type="InterPro" id="IPR029044">
    <property type="entry name" value="Nucleotide-diphossugar_trans"/>
</dbReference>
<proteinExistence type="predicted"/>
<dbReference type="PANTHER" id="PTHR48090:SF1">
    <property type="entry name" value="PROPHAGE BACTOPRENOL GLUCOSYL TRANSFERASE HOMOLOG"/>
    <property type="match status" value="1"/>
</dbReference>
<dbReference type="OrthoDB" id="9807795at2"/>
<evidence type="ECO:0000259" key="9">
    <source>
        <dbReference type="Pfam" id="PF00535"/>
    </source>
</evidence>
<evidence type="ECO:0000256" key="4">
    <source>
        <dbReference type="ARBA" id="ARBA00022692"/>
    </source>
</evidence>
<reference key="1">
    <citation type="submission" date="2010-11" db="EMBL/GenBank/DDBJ databases">
        <title>The complete sequence of chromosome of Isophaera pallida ATCC 43644.</title>
        <authorList>
            <consortium name="US DOE Joint Genome Institute (JGI-PGF)"/>
            <person name="Lucas S."/>
            <person name="Copeland A."/>
            <person name="Lapidus A."/>
            <person name="Bruce D."/>
            <person name="Goodwin L."/>
            <person name="Pitluck S."/>
            <person name="Kyrpides N."/>
            <person name="Mavromatis K."/>
            <person name="Pagani I."/>
            <person name="Ivanova N."/>
            <person name="Saunders E."/>
            <person name="Brettin T."/>
            <person name="Detter J.C."/>
            <person name="Han C."/>
            <person name="Tapia R."/>
            <person name="Land M."/>
            <person name="Hauser L."/>
            <person name="Markowitz V."/>
            <person name="Cheng J.-F."/>
            <person name="Hugenholtz P."/>
            <person name="Woyke T."/>
            <person name="Wu D."/>
            <person name="Eisen J.A."/>
        </authorList>
    </citation>
    <scope>NUCLEOTIDE SEQUENCE</scope>
    <source>
        <strain>ATCC 43644</strain>
    </source>
</reference>
<dbReference type="GO" id="GO:0016757">
    <property type="term" value="F:glycosyltransferase activity"/>
    <property type="evidence" value="ECO:0007669"/>
    <property type="project" value="UniProtKB-KW"/>
</dbReference>
<gene>
    <name evidence="10" type="ordered locus">Isop_1219</name>
</gene>
<dbReference type="SUPFAM" id="SSF53448">
    <property type="entry name" value="Nucleotide-diphospho-sugar transferases"/>
    <property type="match status" value="1"/>
</dbReference>
<evidence type="ECO:0000313" key="11">
    <source>
        <dbReference type="Proteomes" id="UP000008631"/>
    </source>
</evidence>
<dbReference type="HOGENOM" id="CLU_078483_0_0_0"/>
<sequence>MPPFPPSRADASNRSTSAVAPAQTQRDARFVVLIPIRDDWESARLLLDALDDALGGAGLTAEVLMVDDGSEQPWTTWDWPTCYNHLERVEVLPLRRNLGHQRAIALGLAYLEAERDRPAVVVMDGDGEDNPRDVPMLWRRCVDEGMTKIVFAGRARRSESRVFQVGYRTYQVLHRVLTGIPVRFGNFSVIPPVRLASLTTVTELWNHYAAAAVRSRQPHVVVPTHRAKRLKGQSRMNFPALVIHGLSAVSVFSEIVGVRLLILASLLLGALSGAALGLGVYVWWTGQVVPKSWIVGIGLILGLPAFLALLALGFCVLVLASRSSAGFLPCRDYHFFFDPPQPVAPRLTTALPAESASIPSSRRAS</sequence>
<keyword evidence="6 8" id="KW-0472">Membrane</keyword>
<keyword evidence="5 8" id="KW-1133">Transmembrane helix</keyword>
<dbReference type="InterPro" id="IPR001173">
    <property type="entry name" value="Glyco_trans_2-like"/>
</dbReference>
<dbReference type="Pfam" id="PF00535">
    <property type="entry name" value="Glycos_transf_2"/>
    <property type="match status" value="1"/>
</dbReference>
<feature type="transmembrane region" description="Helical" evidence="8">
    <location>
        <begin position="236"/>
        <end position="256"/>
    </location>
</feature>
<feature type="domain" description="Glycosyltransferase 2-like" evidence="9">
    <location>
        <begin position="33"/>
        <end position="165"/>
    </location>
</feature>
<dbReference type="KEGG" id="ipa:Isop_1219"/>
<evidence type="ECO:0000256" key="5">
    <source>
        <dbReference type="ARBA" id="ARBA00022989"/>
    </source>
</evidence>
<feature type="transmembrane region" description="Helical" evidence="8">
    <location>
        <begin position="262"/>
        <end position="284"/>
    </location>
</feature>
<dbReference type="AlphaFoldDB" id="E8R6A4"/>
<accession>E8R6A4</accession>
<dbReference type="InParanoid" id="E8R6A4"/>
<keyword evidence="2" id="KW-0328">Glycosyltransferase</keyword>
<keyword evidence="11" id="KW-1185">Reference proteome</keyword>
<dbReference type="STRING" id="575540.Isop_1219"/>
<evidence type="ECO:0000256" key="3">
    <source>
        <dbReference type="ARBA" id="ARBA00022679"/>
    </source>
</evidence>
<feature type="compositionally biased region" description="Polar residues" evidence="7">
    <location>
        <begin position="10"/>
        <end position="22"/>
    </location>
</feature>
<evidence type="ECO:0000256" key="1">
    <source>
        <dbReference type="ARBA" id="ARBA00004141"/>
    </source>
</evidence>
<feature type="transmembrane region" description="Helical" evidence="8">
    <location>
        <begin position="293"/>
        <end position="320"/>
    </location>
</feature>
<dbReference type="RefSeq" id="WP_013564094.1">
    <property type="nucleotide sequence ID" value="NC_014962.1"/>
</dbReference>
<dbReference type="eggNOG" id="COG0463">
    <property type="taxonomic scope" value="Bacteria"/>
</dbReference>
<keyword evidence="3 10" id="KW-0808">Transferase</keyword>
<evidence type="ECO:0000256" key="7">
    <source>
        <dbReference type="SAM" id="MobiDB-lite"/>
    </source>
</evidence>
<comment type="subcellular location">
    <subcellularLocation>
        <location evidence="1">Membrane</location>
        <topology evidence="1">Multi-pass membrane protein</topology>
    </subcellularLocation>
</comment>
<name>E8R6A4_ISOPI</name>
<dbReference type="EMBL" id="CP002353">
    <property type="protein sequence ID" value="ADV61805.1"/>
    <property type="molecule type" value="Genomic_DNA"/>
</dbReference>
<dbReference type="GO" id="GO:0005886">
    <property type="term" value="C:plasma membrane"/>
    <property type="evidence" value="ECO:0007669"/>
    <property type="project" value="TreeGrafter"/>
</dbReference>
<protein>
    <submittedName>
        <fullName evidence="10">Glycosyl transferase family protein</fullName>
    </submittedName>
</protein>
<evidence type="ECO:0000313" key="10">
    <source>
        <dbReference type="EMBL" id="ADV61805.1"/>
    </source>
</evidence>
<feature type="region of interest" description="Disordered" evidence="7">
    <location>
        <begin position="1"/>
        <end position="22"/>
    </location>
</feature>